<dbReference type="EMBL" id="KK914632">
    <property type="protein sequence ID" value="KDP31105.1"/>
    <property type="molecule type" value="Genomic_DNA"/>
</dbReference>
<accession>A0A067KFS1</accession>
<dbReference type="InterPro" id="IPR011990">
    <property type="entry name" value="TPR-like_helical_dom_sf"/>
</dbReference>
<dbReference type="OrthoDB" id="730395at2759"/>
<evidence type="ECO:0000313" key="4">
    <source>
        <dbReference type="Proteomes" id="UP000027138"/>
    </source>
</evidence>
<dbReference type="Proteomes" id="UP000027138">
    <property type="component" value="Unassembled WGS sequence"/>
</dbReference>
<dbReference type="GO" id="GO:0009451">
    <property type="term" value="P:RNA modification"/>
    <property type="evidence" value="ECO:0007669"/>
    <property type="project" value="InterPro"/>
</dbReference>
<evidence type="ECO:0008006" key="5">
    <source>
        <dbReference type="Google" id="ProtNLM"/>
    </source>
</evidence>
<reference evidence="3 4" key="1">
    <citation type="journal article" date="2014" name="PLoS ONE">
        <title>Global Analysis of Gene Expression Profiles in Physic Nut (Jatropha curcas L.) Seedlings Exposed to Salt Stress.</title>
        <authorList>
            <person name="Zhang L."/>
            <person name="Zhang C."/>
            <person name="Wu P."/>
            <person name="Chen Y."/>
            <person name="Li M."/>
            <person name="Jiang H."/>
            <person name="Wu G."/>
        </authorList>
    </citation>
    <scope>NUCLEOTIDE SEQUENCE [LARGE SCALE GENOMIC DNA]</scope>
    <source>
        <strain evidence="4">cv. GZQX0401</strain>
        <tissue evidence="3">Young leaves</tissue>
    </source>
</reference>
<dbReference type="KEGG" id="jcu:105640388"/>
<dbReference type="NCBIfam" id="TIGR00756">
    <property type="entry name" value="PPR"/>
    <property type="match status" value="3"/>
</dbReference>
<dbReference type="InterPro" id="IPR002885">
    <property type="entry name" value="PPR_rpt"/>
</dbReference>
<dbReference type="FunFam" id="1.25.40.10:FF:000090">
    <property type="entry name" value="Pentatricopeptide repeat-containing protein, chloroplastic"/>
    <property type="match status" value="1"/>
</dbReference>
<feature type="repeat" description="PPR" evidence="2">
    <location>
        <begin position="631"/>
        <end position="661"/>
    </location>
</feature>
<evidence type="ECO:0000256" key="2">
    <source>
        <dbReference type="PROSITE-ProRule" id="PRU00708"/>
    </source>
</evidence>
<sequence>METVRSVNPKSLPLHAHCNDQHRRSVQYKVAIYSPNHVVSGTKNPAISCSFRNSFFASFPFSNNQLQKSSDIRGFFSSKPIIDISLVNSKIKECTDNGFFEDAIVVYLNLLECGFPVEKFQFFPCLIKAVGGLLDITMGKEIHGHLLKLGVLEDIYIKNSLLGMYWKCGAVRDAVKMFEKMERRDLVSWNSMISGFCQSGGYANSLMRFSWMIREVGGIYLNRVACLSALSSCASLKFLSCGKEIHGFLVKSGLDFDEFLVGGLIDMYMKCGDIKNAEHVFKRSIDEELVRENRVVWNVIILGYVSNECLSLAWESFTKMLELGINPDSSTLVAILVLLSQSLNLAVGKQIHGIIHSFGLESDIRVVTALMEMYFKCGDPETGLKIFRQSQNYNLVMWGSVISNCAQHDYSNAALQLFQDFLLEYRFPDSVILLAALRACSSLVLKPKGMEIHGLAVKLGFDSDIFVGGALVDLYGKCGDMESAQEVFYRLPTRDLVSWNALISGFAQNEYADKALREFRNMQSEQIKPNTVTVACILSVCAHLSVIVLCKELHCYLLRHGFEFNILVSNSLISTYAKCGDVNSSWTVFDKMPARDEVSWNSIMLCFGMHGHTDKMFALFEKMKEAGMKPDHATFTAVLSACSHAGKVEMGWKYFDSMVKDYNLDPRVEQYTCMIDLLGRAGHLDEAYNLIMAMSCSPDDRVWGSLLGSCKSHGDVKLAEVVANHIFELDPNNIGYRVLLANLYEDSGKLNEVTQVRTEIKCIGVKKQPGCSWIEVNNGIHIFIASDSSHSQSEIIYATIENLTLEMRRLGYVPHLLSATIGPDEAEVKEDHDVLMPLD</sequence>
<dbReference type="PANTHER" id="PTHR47926:SF347">
    <property type="entry name" value="PENTATRICOPEPTIDE REPEAT-CONTAINING PROTEIN"/>
    <property type="match status" value="1"/>
</dbReference>
<protein>
    <recommendedName>
        <fullName evidence="5">DYW domain-containing protein</fullName>
    </recommendedName>
</protein>
<dbReference type="Gene3D" id="1.25.40.10">
    <property type="entry name" value="Tetratricopeptide repeat domain"/>
    <property type="match status" value="6"/>
</dbReference>
<dbReference type="GO" id="GO:0003729">
    <property type="term" value="F:mRNA binding"/>
    <property type="evidence" value="ECO:0007669"/>
    <property type="project" value="UniProtKB-ARBA"/>
</dbReference>
<dbReference type="AlphaFoldDB" id="A0A067KFS1"/>
<proteinExistence type="predicted"/>
<dbReference type="PANTHER" id="PTHR47926">
    <property type="entry name" value="PENTATRICOPEPTIDE REPEAT-CONTAINING PROTEIN"/>
    <property type="match status" value="1"/>
</dbReference>
<dbReference type="Pfam" id="PF01535">
    <property type="entry name" value="PPR"/>
    <property type="match status" value="9"/>
</dbReference>
<gene>
    <name evidence="3" type="ORF">JCGZ_11481</name>
</gene>
<feature type="repeat" description="PPR" evidence="2">
    <location>
        <begin position="293"/>
        <end position="327"/>
    </location>
</feature>
<dbReference type="Pfam" id="PF13041">
    <property type="entry name" value="PPR_2"/>
    <property type="match status" value="2"/>
</dbReference>
<keyword evidence="1" id="KW-0677">Repeat</keyword>
<dbReference type="PROSITE" id="PS51375">
    <property type="entry name" value="PPR"/>
    <property type="match status" value="5"/>
</dbReference>
<keyword evidence="4" id="KW-1185">Reference proteome</keyword>
<feature type="repeat" description="PPR" evidence="2">
    <location>
        <begin position="154"/>
        <end position="188"/>
    </location>
</feature>
<name>A0A067KFS1_JATCU</name>
<feature type="repeat" description="PPR" evidence="2">
    <location>
        <begin position="495"/>
        <end position="529"/>
    </location>
</feature>
<evidence type="ECO:0000313" key="3">
    <source>
        <dbReference type="EMBL" id="KDP31105.1"/>
    </source>
</evidence>
<dbReference type="Pfam" id="PF20431">
    <property type="entry name" value="E_motif"/>
    <property type="match status" value="1"/>
</dbReference>
<organism evidence="3 4">
    <name type="scientific">Jatropha curcas</name>
    <name type="common">Barbados nut</name>
    <dbReference type="NCBI Taxonomy" id="180498"/>
    <lineage>
        <taxon>Eukaryota</taxon>
        <taxon>Viridiplantae</taxon>
        <taxon>Streptophyta</taxon>
        <taxon>Embryophyta</taxon>
        <taxon>Tracheophyta</taxon>
        <taxon>Spermatophyta</taxon>
        <taxon>Magnoliopsida</taxon>
        <taxon>eudicotyledons</taxon>
        <taxon>Gunneridae</taxon>
        <taxon>Pentapetalae</taxon>
        <taxon>rosids</taxon>
        <taxon>fabids</taxon>
        <taxon>Malpighiales</taxon>
        <taxon>Euphorbiaceae</taxon>
        <taxon>Crotonoideae</taxon>
        <taxon>Jatropheae</taxon>
        <taxon>Jatropha</taxon>
    </lineage>
</organism>
<feature type="repeat" description="PPR" evidence="2">
    <location>
        <begin position="596"/>
        <end position="630"/>
    </location>
</feature>
<dbReference type="InterPro" id="IPR046960">
    <property type="entry name" value="PPR_At4g14850-like_plant"/>
</dbReference>
<dbReference type="FunFam" id="1.25.40.10:FF:000344">
    <property type="entry name" value="Pentatricopeptide repeat-containing protein"/>
    <property type="match status" value="1"/>
</dbReference>
<evidence type="ECO:0000256" key="1">
    <source>
        <dbReference type="ARBA" id="ARBA00022737"/>
    </source>
</evidence>
<dbReference type="InterPro" id="IPR046848">
    <property type="entry name" value="E_motif"/>
</dbReference>
<dbReference type="FunFam" id="1.25.40.10:FF:000073">
    <property type="entry name" value="Pentatricopeptide repeat-containing protein chloroplastic"/>
    <property type="match status" value="1"/>
</dbReference>